<dbReference type="SUPFAM" id="SSF49265">
    <property type="entry name" value="Fibronectin type III"/>
    <property type="match status" value="1"/>
</dbReference>
<evidence type="ECO:0008006" key="8">
    <source>
        <dbReference type="Google" id="ProtNLM"/>
    </source>
</evidence>
<keyword evidence="2" id="KW-0812">Transmembrane</keyword>
<proteinExistence type="predicted"/>
<dbReference type="Gene3D" id="2.130.10.130">
    <property type="entry name" value="Integrin alpha, N-terminal"/>
    <property type="match status" value="1"/>
</dbReference>
<dbReference type="InterPro" id="IPR028994">
    <property type="entry name" value="Integrin_alpha_N"/>
</dbReference>
<keyword evidence="3" id="KW-0732">Signal</keyword>
<evidence type="ECO:0000313" key="7">
    <source>
        <dbReference type="Proteomes" id="UP000295497"/>
    </source>
</evidence>
<dbReference type="PANTHER" id="PTHR21419:SF30">
    <property type="entry name" value="IG-LIKE DOMAIN-CONTAINING PROTEIN"/>
    <property type="match status" value="1"/>
</dbReference>
<keyword evidence="4" id="KW-1133">Transmembrane helix</keyword>
<dbReference type="Gene3D" id="2.40.10.480">
    <property type="match status" value="1"/>
</dbReference>
<reference evidence="6 7" key="1">
    <citation type="submission" date="2015-09" db="EMBL/GenBank/DDBJ databases">
        <title>Sorangium comparison.</title>
        <authorList>
            <person name="Zaburannyi N."/>
            <person name="Bunk B."/>
            <person name="Overmann J."/>
            <person name="Mueller R."/>
        </authorList>
    </citation>
    <scope>NUCLEOTIDE SEQUENCE [LARGE SCALE GENOMIC DNA]</scope>
    <source>
        <strain evidence="6 7">So ce836</strain>
    </source>
</reference>
<dbReference type="InterPro" id="IPR013517">
    <property type="entry name" value="FG-GAP"/>
</dbReference>
<dbReference type="PANTHER" id="PTHR21419">
    <property type="match status" value="1"/>
</dbReference>
<evidence type="ECO:0000256" key="5">
    <source>
        <dbReference type="ARBA" id="ARBA00023136"/>
    </source>
</evidence>
<evidence type="ECO:0000256" key="2">
    <source>
        <dbReference type="ARBA" id="ARBA00022692"/>
    </source>
</evidence>
<dbReference type="InterPro" id="IPR036116">
    <property type="entry name" value="FN3_sf"/>
</dbReference>
<gene>
    <name evidence="6" type="ORF">SOCE836_088080</name>
</gene>
<evidence type="ECO:0000256" key="4">
    <source>
        <dbReference type="ARBA" id="ARBA00022989"/>
    </source>
</evidence>
<dbReference type="InterPro" id="IPR045232">
    <property type="entry name" value="FAM234"/>
</dbReference>
<organism evidence="6 7">
    <name type="scientific">Sorangium cellulosum</name>
    <name type="common">Polyangium cellulosum</name>
    <dbReference type="NCBI Taxonomy" id="56"/>
    <lineage>
        <taxon>Bacteria</taxon>
        <taxon>Pseudomonadati</taxon>
        <taxon>Myxococcota</taxon>
        <taxon>Polyangia</taxon>
        <taxon>Polyangiales</taxon>
        <taxon>Polyangiaceae</taxon>
        <taxon>Sorangium</taxon>
    </lineage>
</organism>
<dbReference type="Pfam" id="PF13517">
    <property type="entry name" value="FG-GAP_3"/>
    <property type="match status" value="1"/>
</dbReference>
<dbReference type="SUPFAM" id="SSF69318">
    <property type="entry name" value="Integrin alpha N-terminal domain"/>
    <property type="match status" value="3"/>
</dbReference>
<dbReference type="AlphaFoldDB" id="A0A4P2R108"/>
<evidence type="ECO:0000256" key="3">
    <source>
        <dbReference type="ARBA" id="ARBA00022729"/>
    </source>
</evidence>
<dbReference type="GO" id="GO:0016020">
    <property type="term" value="C:membrane"/>
    <property type="evidence" value="ECO:0007669"/>
    <property type="project" value="UniProtKB-SubCell"/>
</dbReference>
<protein>
    <recommendedName>
        <fullName evidence="8">Fibronectin type-III domain-containing protein</fullName>
    </recommendedName>
</protein>
<keyword evidence="5" id="KW-0472">Membrane</keyword>
<accession>A0A4P2R108</accession>
<name>A0A4P2R108_SORCE</name>
<comment type="subcellular location">
    <subcellularLocation>
        <location evidence="1">Membrane</location>
        <topology evidence="1">Single-pass membrane protein</topology>
    </subcellularLocation>
</comment>
<sequence>MAACSALLFAGSDAFADWPSARHDPQRTGATSSTSNIAKPAPYWRSYLGGTLTSRSMFAGDVNQDGEIDLLFASGGRVTLSDPQGFTRWRTPSMDFRGLQAVEDLDGDGLLEVVAVTGAGAAVLDGASGVILWMEHATELGVLGAARLADFNDDGHLDLFLDECGCCAVKTDSPGVIYSFARGFSAVETLPPPPRRVHCNAAIDTVGDWDGNGTADLLVSSHDRLFFVSGSGDVFAESGLVGMHLGGAMCEAVTLGDPPGRQQALCFQNRVFGAQGAREVSLLAYRPGESPSLAVAWRKTLSPNDGGDARAPTRLAWDLDGDGALEVLASGKTGETWTSFVLDAATGAELAVIPDEIVQGAVPGEAGAEQWILTSRDERVSAFRFSRAAGQRVERLWSLEGELVRTRYDWGRAQHTGLSQSLIMPDLDGDGRGELVLESTSAPVAVTAYATRAGGASPAAAYRVDLGVGVAALDAPAAMSPASPRLMVSREDGFLTLLDASLAPTNLLHEGREVVPGLRVGGYLAGPGAYVNFGRAPIAAKLSPGDTADSVVVVDSRGDLLRIASEDASNVAPAKPAWRVVDAFGASIWPADDSSPATLACFRRRHPLVDPPRYAVVALDANGRQTSETAVQKPPAWDVLHGDLDGDGAPELVALTVDAAYRTEILALDRSGGVRWKDDFSASAGTQAVAIADWNGDGGEDVVVAINSARVLSGRDGRALRESTERFPYFMPILADVSGDEQLEMTLQGGYNPERTLPHDLSSALWKGPANSRPYPHGAIARCGGRSLLVEGSYLHPARLTFTKLDGPGAGQSSSVVLAGDTLFPDEQAAEQAGAVMGQLSDAAISQNLTGLPSAGPAVVIGSTNGFLYAVDACSERLLWSYAFGEPVGSPILADTDGDGHDDIVVSVADGYLYNLRHEILPAPEFVWEIDPIASPSEDVDEIETRDTLHVKWSKVPAATSYQVAIVGGQGNYVSSPPWRDVGDVSEASIDRLPLLDGAKYYVGVRAVSAAGLSPDRGSDGVIVRMPQGEGGAGGGGAGGAGAGGAGAGGAGAGGAGGGGAGGAGGAGAGGAGGAGAGGASAGGADGALPVDTLLYGRGCACSDAPGQPGASWTAGLGGVALALLALARARATAAVPARRCAARRGSAARR</sequence>
<dbReference type="EMBL" id="CP012672">
    <property type="protein sequence ID" value="AUX36600.1"/>
    <property type="molecule type" value="Genomic_DNA"/>
</dbReference>
<dbReference type="Proteomes" id="UP000295497">
    <property type="component" value="Chromosome"/>
</dbReference>
<evidence type="ECO:0000256" key="1">
    <source>
        <dbReference type="ARBA" id="ARBA00004167"/>
    </source>
</evidence>
<evidence type="ECO:0000313" key="6">
    <source>
        <dbReference type="EMBL" id="AUX36600.1"/>
    </source>
</evidence>